<dbReference type="NCBIfam" id="NF004208">
    <property type="entry name" value="PRK05658.1"/>
    <property type="match status" value="1"/>
</dbReference>
<dbReference type="Pfam" id="PF00140">
    <property type="entry name" value="Sigma70_r1_2"/>
    <property type="match status" value="1"/>
</dbReference>
<keyword evidence="5 6" id="KW-0804">Transcription</keyword>
<dbReference type="GO" id="GO:0005737">
    <property type="term" value="C:cytoplasm"/>
    <property type="evidence" value="ECO:0007669"/>
    <property type="project" value="UniProtKB-SubCell"/>
</dbReference>
<dbReference type="InterPro" id="IPR042189">
    <property type="entry name" value="RNA_pol_sigma_70_r1_1_sf"/>
</dbReference>
<dbReference type="InterPro" id="IPR012760">
    <property type="entry name" value="RNA_pol_sigma_RpoD_C"/>
</dbReference>
<dbReference type="InterPro" id="IPR007627">
    <property type="entry name" value="RNA_pol_sigma70_r2"/>
</dbReference>
<comment type="subunit">
    <text evidence="6">Interacts transiently with the RNA polymerase catalytic core.</text>
</comment>
<feature type="region of interest" description="Sigma-70 factor domain-4" evidence="6">
    <location>
        <begin position="533"/>
        <end position="586"/>
    </location>
</feature>
<dbReference type="Pfam" id="PF04539">
    <property type="entry name" value="Sigma70_r3"/>
    <property type="match status" value="1"/>
</dbReference>
<keyword evidence="3 6" id="KW-0731">Sigma factor</keyword>
<dbReference type="GO" id="GO:0016987">
    <property type="term" value="F:sigma factor activity"/>
    <property type="evidence" value="ECO:0007669"/>
    <property type="project" value="UniProtKB-UniRule"/>
</dbReference>
<evidence type="ECO:0000259" key="9">
    <source>
        <dbReference type="PROSITE" id="PS00715"/>
    </source>
</evidence>
<dbReference type="Pfam" id="PF04546">
    <property type="entry name" value="Sigma70_ner"/>
    <property type="match status" value="1"/>
</dbReference>
<dbReference type="Gene3D" id="1.10.601.10">
    <property type="entry name" value="RNA Polymerase Primary Sigma Factor"/>
    <property type="match status" value="1"/>
</dbReference>
<feature type="DNA-binding region" description="H-T-H motif" evidence="6">
    <location>
        <begin position="559"/>
        <end position="578"/>
    </location>
</feature>
<dbReference type="CDD" id="cd06171">
    <property type="entry name" value="Sigma70_r4"/>
    <property type="match status" value="1"/>
</dbReference>
<dbReference type="Proteomes" id="UP000782312">
    <property type="component" value="Unassembled WGS sequence"/>
</dbReference>
<comment type="subcellular location">
    <subcellularLocation>
        <location evidence="6">Cytoplasm</location>
    </subcellularLocation>
</comment>
<evidence type="ECO:0000313" key="12">
    <source>
        <dbReference type="Proteomes" id="UP000782312"/>
    </source>
</evidence>
<evidence type="ECO:0000256" key="6">
    <source>
        <dbReference type="HAMAP-Rule" id="MF_00963"/>
    </source>
</evidence>
<dbReference type="FunFam" id="1.10.10.10:FF:000002">
    <property type="entry name" value="RNA polymerase sigma factor SigA"/>
    <property type="match status" value="1"/>
</dbReference>
<dbReference type="Pfam" id="PF04542">
    <property type="entry name" value="Sigma70_r2"/>
    <property type="match status" value="1"/>
</dbReference>
<comment type="function">
    <text evidence="6">Sigma factors are initiation factors that promote the attachment of RNA polymerase to specific initiation sites and are then released. This sigma factor is the primary sigma factor during exponential growth.</text>
</comment>
<dbReference type="InterPro" id="IPR007630">
    <property type="entry name" value="RNA_pol_sigma70_r4"/>
</dbReference>
<dbReference type="NCBIfam" id="TIGR02937">
    <property type="entry name" value="sigma70-ECF"/>
    <property type="match status" value="1"/>
</dbReference>
<dbReference type="InterPro" id="IPR000943">
    <property type="entry name" value="RNA_pol_sigma70"/>
</dbReference>
<feature type="region of interest" description="Sigma-70 factor domain-3" evidence="6">
    <location>
        <begin position="444"/>
        <end position="520"/>
    </location>
</feature>
<evidence type="ECO:0000256" key="4">
    <source>
        <dbReference type="ARBA" id="ARBA00023125"/>
    </source>
</evidence>
<dbReference type="HAMAP" id="MF_00963">
    <property type="entry name" value="Sigma70_RpoD_SigA"/>
    <property type="match status" value="1"/>
</dbReference>
<accession>A0A932MLR9</accession>
<dbReference type="Pfam" id="PF03979">
    <property type="entry name" value="Sigma70_r1_1"/>
    <property type="match status" value="1"/>
</dbReference>
<keyword evidence="7" id="KW-0175">Coiled coil</keyword>
<keyword evidence="2 6" id="KW-0805">Transcription regulation</keyword>
<dbReference type="PANTHER" id="PTHR30603:SF60">
    <property type="entry name" value="RNA POLYMERASE SIGMA FACTOR RPOD"/>
    <property type="match status" value="1"/>
</dbReference>
<evidence type="ECO:0000256" key="5">
    <source>
        <dbReference type="ARBA" id="ARBA00023163"/>
    </source>
</evidence>
<protein>
    <recommendedName>
        <fullName evidence="6">RNA polymerase sigma factor SigA</fullName>
    </recommendedName>
</protein>
<name>A0A932MLR9_UNCTE</name>
<feature type="region of interest" description="Sigma-70 factor domain-2" evidence="6">
    <location>
        <begin position="365"/>
        <end position="435"/>
    </location>
</feature>
<dbReference type="NCBIfam" id="TIGR02393">
    <property type="entry name" value="RpoD_Cterm"/>
    <property type="match status" value="1"/>
</dbReference>
<dbReference type="EMBL" id="JACPUR010000017">
    <property type="protein sequence ID" value="MBI3127479.1"/>
    <property type="molecule type" value="Genomic_DNA"/>
</dbReference>
<dbReference type="PROSITE" id="PS00715">
    <property type="entry name" value="SIGMA70_1"/>
    <property type="match status" value="1"/>
</dbReference>
<evidence type="ECO:0000256" key="8">
    <source>
        <dbReference type="SAM" id="MobiDB-lite"/>
    </source>
</evidence>
<comment type="caution">
    <text evidence="11">The sequence shown here is derived from an EMBL/GenBank/DDBJ whole genome shotgun (WGS) entry which is preliminary data.</text>
</comment>
<dbReference type="InterPro" id="IPR050239">
    <property type="entry name" value="Sigma-70_RNA_pol_init_factors"/>
</dbReference>
<evidence type="ECO:0000259" key="10">
    <source>
        <dbReference type="PROSITE" id="PS00716"/>
    </source>
</evidence>
<evidence type="ECO:0000256" key="1">
    <source>
        <dbReference type="ARBA" id="ARBA00022490"/>
    </source>
</evidence>
<dbReference type="PROSITE" id="PS00716">
    <property type="entry name" value="SIGMA70_2"/>
    <property type="match status" value="1"/>
</dbReference>
<dbReference type="Gene3D" id="1.10.10.10">
    <property type="entry name" value="Winged helix-like DNA-binding domain superfamily/Winged helix DNA-binding domain"/>
    <property type="match status" value="2"/>
</dbReference>
<evidence type="ECO:0000313" key="11">
    <source>
        <dbReference type="EMBL" id="MBI3127479.1"/>
    </source>
</evidence>
<dbReference type="PANTHER" id="PTHR30603">
    <property type="entry name" value="RNA POLYMERASE SIGMA FACTOR RPO"/>
    <property type="match status" value="1"/>
</dbReference>
<dbReference type="FunFam" id="1.10.601.10:FF:000001">
    <property type="entry name" value="RNA polymerase sigma factor SigA"/>
    <property type="match status" value="1"/>
</dbReference>
<dbReference type="PRINTS" id="PR00046">
    <property type="entry name" value="SIGMA70FCT"/>
</dbReference>
<dbReference type="Gene3D" id="1.10.220.120">
    <property type="entry name" value="Sigma-70 factor, region 1.1"/>
    <property type="match status" value="1"/>
</dbReference>
<dbReference type="InterPro" id="IPR013325">
    <property type="entry name" value="RNA_pol_sigma_r2"/>
</dbReference>
<dbReference type="GO" id="GO:0003677">
    <property type="term" value="F:DNA binding"/>
    <property type="evidence" value="ECO:0007669"/>
    <property type="project" value="UniProtKB-UniRule"/>
</dbReference>
<evidence type="ECO:0000256" key="2">
    <source>
        <dbReference type="ARBA" id="ARBA00023015"/>
    </source>
</evidence>
<dbReference type="InterPro" id="IPR009042">
    <property type="entry name" value="RNA_pol_sigma70_r1_2"/>
</dbReference>
<comment type="similarity">
    <text evidence="6">Belongs to the sigma-70 factor family. RpoD/SigA subfamily.</text>
</comment>
<feature type="domain" description="RNA polymerase sigma-70" evidence="9">
    <location>
        <begin position="389"/>
        <end position="402"/>
    </location>
</feature>
<proteinExistence type="inferred from homology"/>
<organism evidence="11 12">
    <name type="scientific">Tectimicrobiota bacterium</name>
    <dbReference type="NCBI Taxonomy" id="2528274"/>
    <lineage>
        <taxon>Bacteria</taxon>
        <taxon>Pseudomonadati</taxon>
        <taxon>Nitrospinota/Tectimicrobiota group</taxon>
        <taxon>Candidatus Tectimicrobiota</taxon>
    </lineage>
</organism>
<dbReference type="InterPro" id="IPR028630">
    <property type="entry name" value="Sigma70_RpoD"/>
</dbReference>
<dbReference type="InterPro" id="IPR036388">
    <property type="entry name" value="WH-like_DNA-bd_sf"/>
</dbReference>
<dbReference type="InterPro" id="IPR007127">
    <property type="entry name" value="RNA_pol_sigma_70_r1_1"/>
</dbReference>
<keyword evidence="4 6" id="KW-0238">DNA-binding</keyword>
<dbReference type="InterPro" id="IPR007624">
    <property type="entry name" value="RNA_pol_sigma70_r3"/>
</dbReference>
<dbReference type="GO" id="GO:0006352">
    <property type="term" value="P:DNA-templated transcription initiation"/>
    <property type="evidence" value="ECO:0007669"/>
    <property type="project" value="UniProtKB-UniRule"/>
</dbReference>
<feature type="domain" description="RNA polymerase sigma-70" evidence="10">
    <location>
        <begin position="558"/>
        <end position="584"/>
    </location>
</feature>
<gene>
    <name evidence="11" type="primary">rpoD</name>
    <name evidence="6" type="synonym">sigA</name>
    <name evidence="11" type="ORF">HYZ11_07735</name>
</gene>
<dbReference type="SUPFAM" id="SSF88659">
    <property type="entry name" value="Sigma3 and sigma4 domains of RNA polymerase sigma factors"/>
    <property type="match status" value="2"/>
</dbReference>
<dbReference type="InterPro" id="IPR013324">
    <property type="entry name" value="RNA_pol_sigma_r3/r4-like"/>
</dbReference>
<sequence>MEEIATNENETKITDVKGLIDLGKEKGFLTYDEVNDVLPPEVTSPEAIDDIMVLFNEMDIEILDSDAAEKRVARKKEFAETEEREEPEAAEALTTFDDAAYGKTDDPMRMYLREMGQIPLLSREGEIEIAKRIEEGQLEVSLATVSTPVAINAVLELGERLRKGELSVVDMVVVTTDTTADEDDANKEKPSYEEDKKRILALVNRVKVQIRLLDKLRAPDGKKNGGGAKGPAVLKHLEKVAALIRDMNLRPEQVDRIADRVQALVQSIHKYEDEVKGYLDQVGMDEAQLRAAVRDMAKGKGGAVPVGEKRIPLNILAEYDLRIKNVRRRIKQTEKEAGASREELERSLQMIRQGRRKDRQAKKELAEANLRLVVSIAKKYTNRGLQFLDLIQEGNIGLMKAVDKFEYRRGYKFSTYATWWIRQAITRAIADQARTIRIPVHMIETINKLVRTSRQLIQELGREPFPEEIAVRMDMPVDKVRKVLKIAKEPISLETPIGEEEDSHLGDFIEDKKAESPQDSVIRLSLKEATHRVLQTLSPREEKVLRKRFGIGAENEHTLEEVGQDFDVTRERIRQIEAKALRKLRHPSRSKKLRSFIEE</sequence>
<feature type="coiled-coil region" evidence="7">
    <location>
        <begin position="316"/>
        <end position="343"/>
    </location>
</feature>
<dbReference type="InterPro" id="IPR014284">
    <property type="entry name" value="RNA_pol_sigma-70_dom"/>
</dbReference>
<dbReference type="AlphaFoldDB" id="A0A932MLR9"/>
<feature type="region of interest" description="Disordered" evidence="8">
    <location>
        <begin position="77"/>
        <end position="99"/>
    </location>
</feature>
<keyword evidence="1 6" id="KW-0963">Cytoplasm</keyword>
<dbReference type="InterPro" id="IPR007631">
    <property type="entry name" value="RNA_pol_sigma_70_non-ess"/>
</dbReference>
<dbReference type="SUPFAM" id="SSF88946">
    <property type="entry name" value="Sigma2 domain of RNA polymerase sigma factors"/>
    <property type="match status" value="1"/>
</dbReference>
<reference evidence="11" key="1">
    <citation type="submission" date="2020-07" db="EMBL/GenBank/DDBJ databases">
        <title>Huge and variable diversity of episymbiotic CPR bacteria and DPANN archaea in groundwater ecosystems.</title>
        <authorList>
            <person name="He C.Y."/>
            <person name="Keren R."/>
            <person name="Whittaker M."/>
            <person name="Farag I.F."/>
            <person name="Doudna J."/>
            <person name="Cate J.H.D."/>
            <person name="Banfield J.F."/>
        </authorList>
    </citation>
    <scope>NUCLEOTIDE SEQUENCE</scope>
    <source>
        <strain evidence="11">NC_groundwater_763_Ag_S-0.2um_68_21</strain>
    </source>
</reference>
<feature type="short sequence motif" description="Interaction with polymerase core subunit RpoC" evidence="6">
    <location>
        <begin position="389"/>
        <end position="392"/>
    </location>
</feature>
<dbReference type="Pfam" id="PF04545">
    <property type="entry name" value="Sigma70_r4"/>
    <property type="match status" value="1"/>
</dbReference>
<evidence type="ECO:0000256" key="7">
    <source>
        <dbReference type="SAM" id="Coils"/>
    </source>
</evidence>
<evidence type="ECO:0000256" key="3">
    <source>
        <dbReference type="ARBA" id="ARBA00023082"/>
    </source>
</evidence>